<dbReference type="Pfam" id="PF21547">
    <property type="entry name" value="TTI1"/>
    <property type="match status" value="1"/>
</dbReference>
<reference evidence="2" key="1">
    <citation type="submission" date="2014-05" db="EMBL/GenBank/DDBJ databases">
        <title>The transcriptome of the halophilic microalga Tetraselmis sp. GSL018 isolated from the Great Salt Lake, Utah.</title>
        <authorList>
            <person name="Jinkerson R.E."/>
            <person name="D'Adamo S."/>
            <person name="Posewitz M.C."/>
        </authorList>
    </citation>
    <scope>NUCLEOTIDE SEQUENCE</scope>
    <source>
        <strain evidence="2">GSL018</strain>
    </source>
</reference>
<evidence type="ECO:0000256" key="1">
    <source>
        <dbReference type="SAM" id="MobiDB-lite"/>
    </source>
</evidence>
<feature type="non-terminal residue" evidence="2">
    <location>
        <position position="1"/>
    </location>
</feature>
<dbReference type="PANTHER" id="PTHR18460">
    <property type="entry name" value="TEL2 INTERACTING PROTEIN 1 TTI1 FAMILY MEMBER"/>
    <property type="match status" value="1"/>
</dbReference>
<dbReference type="GO" id="GO:0005737">
    <property type="term" value="C:cytoplasm"/>
    <property type="evidence" value="ECO:0007669"/>
    <property type="project" value="TreeGrafter"/>
</dbReference>
<feature type="non-terminal residue" evidence="2">
    <location>
        <position position="180"/>
    </location>
</feature>
<feature type="compositionally biased region" description="Basic residues" evidence="1">
    <location>
        <begin position="1"/>
        <end position="12"/>
    </location>
</feature>
<name>A0A061S0F6_9CHLO</name>
<dbReference type="InterPro" id="IPR049362">
    <property type="entry name" value="TTI1_rpt"/>
</dbReference>
<feature type="region of interest" description="Disordered" evidence="1">
    <location>
        <begin position="1"/>
        <end position="54"/>
    </location>
</feature>
<accession>A0A061S0F6</accession>
<dbReference type="InterPro" id="IPR052587">
    <property type="entry name" value="TELO2-interacting_protein_1"/>
</dbReference>
<dbReference type="AlphaFoldDB" id="A0A061S0F6"/>
<proteinExistence type="predicted"/>
<dbReference type="EMBL" id="GBEZ01007786">
    <property type="protein sequence ID" value="JAC77703.1"/>
    <property type="molecule type" value="Transcribed_RNA"/>
</dbReference>
<organism evidence="2">
    <name type="scientific">Tetraselmis sp. GSL018</name>
    <dbReference type="NCBI Taxonomy" id="582737"/>
    <lineage>
        <taxon>Eukaryota</taxon>
        <taxon>Viridiplantae</taxon>
        <taxon>Chlorophyta</taxon>
        <taxon>core chlorophytes</taxon>
        <taxon>Chlorodendrophyceae</taxon>
        <taxon>Chlorodendrales</taxon>
        <taxon>Chlorodendraceae</taxon>
        <taxon>Tetraselmis</taxon>
    </lineage>
</organism>
<protein>
    <submittedName>
        <fullName evidence="2">Uncharacterized protein</fullName>
    </submittedName>
</protein>
<dbReference type="PANTHER" id="PTHR18460:SF3">
    <property type="entry name" value="TELO2-INTERACTING PROTEIN 1 HOMOLOG"/>
    <property type="match status" value="1"/>
</dbReference>
<sequence>VGAAGRRGRRPAARGGGGDWGPRAERRSTVRLRRAAAPALPAPPPRGGGSPAAAASARAALTALTSASGLLQPARAPLQPIVCANMDYIVDGICRQLRSLERHPHAPSLLAALMSESGVAPALLPLLAEPVRNVLAGLTVTARRRHGAHTRALLLCLEHMVGGAAEDARAALAEAGPGAG</sequence>
<gene>
    <name evidence="2" type="ORF">TSPGSL018_17002</name>
</gene>
<evidence type="ECO:0000313" key="2">
    <source>
        <dbReference type="EMBL" id="JAC77703.1"/>
    </source>
</evidence>